<keyword evidence="1" id="KW-0472">Membrane</keyword>
<keyword evidence="1" id="KW-0812">Transmembrane</keyword>
<accession>A0A2J6X5D7</accession>
<dbReference type="EMBL" id="PNIX01000282">
    <property type="protein sequence ID" value="PMP81790.1"/>
    <property type="molecule type" value="Genomic_DNA"/>
</dbReference>
<feature type="transmembrane region" description="Helical" evidence="1">
    <location>
        <begin position="74"/>
        <end position="93"/>
    </location>
</feature>
<proteinExistence type="predicted"/>
<feature type="transmembrane region" description="Helical" evidence="1">
    <location>
        <begin position="43"/>
        <end position="68"/>
    </location>
</feature>
<comment type="caution">
    <text evidence="2">The sequence shown here is derived from an EMBL/GenBank/DDBJ whole genome shotgun (WGS) entry which is preliminary data.</text>
</comment>
<feature type="transmembrane region" description="Helical" evidence="1">
    <location>
        <begin position="12"/>
        <end position="36"/>
    </location>
</feature>
<evidence type="ECO:0000256" key="1">
    <source>
        <dbReference type="SAM" id="Phobius"/>
    </source>
</evidence>
<dbReference type="PIRSF" id="PIRSF031501">
    <property type="entry name" value="QueT"/>
    <property type="match status" value="1"/>
</dbReference>
<reference evidence="2 3" key="1">
    <citation type="submission" date="2018-01" db="EMBL/GenBank/DDBJ databases">
        <title>Metagenomic assembled genomes from two thermal pools in the Uzon Caldera, Kamchatka, Russia.</title>
        <authorList>
            <person name="Wilkins L."/>
            <person name="Ettinger C."/>
        </authorList>
    </citation>
    <scope>NUCLEOTIDE SEQUENCE [LARGE SCALE GENOMIC DNA]</scope>
    <source>
        <strain evidence="2">ARK-10</strain>
    </source>
</reference>
<dbReference type="AlphaFoldDB" id="A0A2J6X5D7"/>
<protein>
    <submittedName>
        <fullName evidence="2">Transporter</fullName>
    </submittedName>
</protein>
<sequence>MKFQKTTLISLIRSSIIAGLYFALTVFLAPISFGAIQIRISEALVVLPYSFPEAIFGVTLGCFLSNLFSPFGPIDWVFGTFLTLISALFTYLIGKKKLKKYLAPLPPIIFNALGVSFYVVTLATLNTKLGLIDAFKYSFEHFARKPYLFGVLTIGIGEAISTYLLGLPLLYALERRLKE</sequence>
<dbReference type="PANTHER" id="PTHR40044">
    <property type="entry name" value="INTEGRAL MEMBRANE PROTEIN-RELATED"/>
    <property type="match status" value="1"/>
</dbReference>
<evidence type="ECO:0000313" key="3">
    <source>
        <dbReference type="Proteomes" id="UP000236910"/>
    </source>
</evidence>
<dbReference type="InterPro" id="IPR010387">
    <property type="entry name" value="QueT"/>
</dbReference>
<keyword evidence="1" id="KW-1133">Transmembrane helix</keyword>
<name>A0A2J6X5D7_9BACT</name>
<evidence type="ECO:0000313" key="2">
    <source>
        <dbReference type="EMBL" id="PMP81790.1"/>
    </source>
</evidence>
<organism evidence="2 3">
    <name type="scientific">Caldisericum exile</name>
    <dbReference type="NCBI Taxonomy" id="693075"/>
    <lineage>
        <taxon>Bacteria</taxon>
        <taxon>Pseudomonadati</taxon>
        <taxon>Caldisericota/Cryosericota group</taxon>
        <taxon>Caldisericota</taxon>
        <taxon>Caldisericia</taxon>
        <taxon>Caldisericales</taxon>
        <taxon>Caldisericaceae</taxon>
        <taxon>Caldisericum</taxon>
    </lineage>
</organism>
<feature type="transmembrane region" description="Helical" evidence="1">
    <location>
        <begin position="147"/>
        <end position="173"/>
    </location>
</feature>
<feature type="transmembrane region" description="Helical" evidence="1">
    <location>
        <begin position="105"/>
        <end position="127"/>
    </location>
</feature>
<dbReference type="Proteomes" id="UP000236910">
    <property type="component" value="Unassembled WGS sequence"/>
</dbReference>
<dbReference type="Pfam" id="PF06177">
    <property type="entry name" value="QueT"/>
    <property type="match status" value="1"/>
</dbReference>
<gene>
    <name evidence="2" type="ORF">C0175_04810</name>
</gene>
<dbReference type="PANTHER" id="PTHR40044:SF1">
    <property type="entry name" value="INTEGRAL MEMBRANE PROTEIN"/>
    <property type="match status" value="1"/>
</dbReference>